<gene>
    <name evidence="1" type="ORF">ANCCAN_15115</name>
</gene>
<dbReference type="EMBL" id="JOJR01000366">
    <property type="protein sequence ID" value="RCN38945.1"/>
    <property type="molecule type" value="Genomic_DNA"/>
</dbReference>
<accession>A0A368G7K2</accession>
<evidence type="ECO:0000313" key="1">
    <source>
        <dbReference type="EMBL" id="RCN38945.1"/>
    </source>
</evidence>
<organism evidence="1 2">
    <name type="scientific">Ancylostoma caninum</name>
    <name type="common">Dog hookworm</name>
    <dbReference type="NCBI Taxonomy" id="29170"/>
    <lineage>
        <taxon>Eukaryota</taxon>
        <taxon>Metazoa</taxon>
        <taxon>Ecdysozoa</taxon>
        <taxon>Nematoda</taxon>
        <taxon>Chromadorea</taxon>
        <taxon>Rhabditida</taxon>
        <taxon>Rhabditina</taxon>
        <taxon>Rhabditomorpha</taxon>
        <taxon>Strongyloidea</taxon>
        <taxon>Ancylostomatidae</taxon>
        <taxon>Ancylostomatinae</taxon>
        <taxon>Ancylostoma</taxon>
    </lineage>
</organism>
<proteinExistence type="predicted"/>
<comment type="caution">
    <text evidence="1">The sequence shown here is derived from an EMBL/GenBank/DDBJ whole genome shotgun (WGS) entry which is preliminary data.</text>
</comment>
<name>A0A368G7K2_ANCCA</name>
<keyword evidence="2" id="KW-1185">Reference proteome</keyword>
<sequence>MSTHGFFCRICRRCTRRSTITIRCEAESAEEVHNHQAGEFQIFTKRSENGGDDRLSHFSTFTVQ</sequence>
<dbReference type="Proteomes" id="UP000252519">
    <property type="component" value="Unassembled WGS sequence"/>
</dbReference>
<evidence type="ECO:0000313" key="2">
    <source>
        <dbReference type="Proteomes" id="UP000252519"/>
    </source>
</evidence>
<reference evidence="1 2" key="1">
    <citation type="submission" date="2014-10" db="EMBL/GenBank/DDBJ databases">
        <title>Draft genome of the hookworm Ancylostoma caninum.</title>
        <authorList>
            <person name="Mitreva M."/>
        </authorList>
    </citation>
    <scope>NUCLEOTIDE SEQUENCE [LARGE SCALE GENOMIC DNA]</scope>
    <source>
        <strain evidence="1 2">Baltimore</strain>
    </source>
</reference>
<dbReference type="AlphaFoldDB" id="A0A368G7K2"/>
<protein>
    <submittedName>
        <fullName evidence="1">Uncharacterized protein</fullName>
    </submittedName>
</protein>